<keyword evidence="3" id="KW-1185">Reference proteome</keyword>
<dbReference type="InterPro" id="IPR012341">
    <property type="entry name" value="6hp_glycosidase-like_sf"/>
</dbReference>
<dbReference type="GO" id="GO:0005975">
    <property type="term" value="P:carbohydrate metabolic process"/>
    <property type="evidence" value="ECO:0007669"/>
    <property type="project" value="InterPro"/>
</dbReference>
<name>W4QRR9_HALA3</name>
<comment type="caution">
    <text evidence="2">The sequence shown here is derived from an EMBL/GenBank/DDBJ whole genome shotgun (WGS) entry which is preliminary data.</text>
</comment>
<dbReference type="InterPro" id="IPR052043">
    <property type="entry name" value="PolySaccharide_Degr_Enz"/>
</dbReference>
<dbReference type="Proteomes" id="UP000018896">
    <property type="component" value="Unassembled WGS sequence"/>
</dbReference>
<gene>
    <name evidence="2" type="ORF">JCM9157_1871</name>
</gene>
<dbReference type="EMBL" id="BAUV01000011">
    <property type="protein sequence ID" value="GAE34791.1"/>
    <property type="molecule type" value="Genomic_DNA"/>
</dbReference>
<evidence type="ECO:0000256" key="1">
    <source>
        <dbReference type="ARBA" id="ARBA00022801"/>
    </source>
</evidence>
<dbReference type="GO" id="GO:0016787">
    <property type="term" value="F:hydrolase activity"/>
    <property type="evidence" value="ECO:0007669"/>
    <property type="project" value="UniProtKB-KW"/>
</dbReference>
<dbReference type="RefSeq" id="WP_035663873.1">
    <property type="nucleotide sequence ID" value="NZ_BAUV01000011.1"/>
</dbReference>
<protein>
    <submittedName>
        <fullName evidence="2">Rhamnogalacturonides degradation protein RhiN</fullName>
    </submittedName>
</protein>
<sequence length="369" mass="42758">MTNQIMVNGKKALEWAEKASLSLMNQFEPIMLPPANRWHYHQGVFLCGVHSVWQETQKAEYLQYFKGYVDKLVDENGNFYFERDQLDAIQPGLLLLPLYEQTGEERYKVAASKLRNLLNTINKTSEGGFWHKDKYPYQMWLDGLYMAGPFTVKYGQQFNEPELVELVLKQEELMRKNTKDDRTGLYFHGWDESGNTPWSVPDTHTAPEVWGRSLGWYGLAVVDIIGMLPDDHPKKAELITVLQSLIENLVRYQDEETGLWYQIVDKGHLEDNWLESSCSSLFVYTIAKAVNENYIDPKYYENARKAYEGIISRYIEVDENDNVKLTGICIGTSIGVYDYYINRETCENDLHGVGAFILASMQIYRQEAK</sequence>
<dbReference type="InterPro" id="IPR010905">
    <property type="entry name" value="Glyco_hydro_88"/>
</dbReference>
<proteinExistence type="predicted"/>
<dbReference type="InterPro" id="IPR008928">
    <property type="entry name" value="6-hairpin_glycosidase_sf"/>
</dbReference>
<dbReference type="STRING" id="1236973.JCM9157_1871"/>
<keyword evidence="1" id="KW-0378">Hydrolase</keyword>
<dbReference type="PANTHER" id="PTHR33886:SF8">
    <property type="entry name" value="UNSATURATED RHAMNOGALACTURONAN HYDROLASE (EUROFUNG)"/>
    <property type="match status" value="1"/>
</dbReference>
<dbReference type="AlphaFoldDB" id="W4QRR9"/>
<accession>W4QRR9</accession>
<dbReference type="eggNOG" id="COG4225">
    <property type="taxonomic scope" value="Bacteria"/>
</dbReference>
<dbReference type="Pfam" id="PF07470">
    <property type="entry name" value="Glyco_hydro_88"/>
    <property type="match status" value="1"/>
</dbReference>
<organism evidence="2 3">
    <name type="scientific">Halalkalibacter akibai (strain ATCC 43226 / DSM 21942 / CIP 109018 / JCM 9157 / 1139)</name>
    <name type="common">Bacillus akibai</name>
    <dbReference type="NCBI Taxonomy" id="1236973"/>
    <lineage>
        <taxon>Bacteria</taxon>
        <taxon>Bacillati</taxon>
        <taxon>Bacillota</taxon>
        <taxon>Bacilli</taxon>
        <taxon>Bacillales</taxon>
        <taxon>Bacillaceae</taxon>
        <taxon>Halalkalibacter</taxon>
    </lineage>
</organism>
<evidence type="ECO:0000313" key="2">
    <source>
        <dbReference type="EMBL" id="GAE34791.1"/>
    </source>
</evidence>
<evidence type="ECO:0000313" key="3">
    <source>
        <dbReference type="Proteomes" id="UP000018896"/>
    </source>
</evidence>
<dbReference type="OrthoDB" id="6381507at2"/>
<dbReference type="SUPFAM" id="SSF48208">
    <property type="entry name" value="Six-hairpin glycosidases"/>
    <property type="match status" value="1"/>
</dbReference>
<reference evidence="2 3" key="1">
    <citation type="journal article" date="2014" name="Genome Announc.">
        <title>Draft Genome Sequences of Three Alkaliphilic Bacillus Strains, Bacillus wakoensis JCM 9140T, Bacillus akibai JCM 9157T, and Bacillus hemicellulosilyticus JCM 9152T.</title>
        <authorList>
            <person name="Yuki M."/>
            <person name="Oshima K."/>
            <person name="Suda W."/>
            <person name="Oshida Y."/>
            <person name="Kitamura K."/>
            <person name="Iida T."/>
            <person name="Hattori M."/>
            <person name="Ohkuma M."/>
        </authorList>
    </citation>
    <scope>NUCLEOTIDE SEQUENCE [LARGE SCALE GENOMIC DNA]</scope>
    <source>
        <strain evidence="2 3">JCM 9157</strain>
    </source>
</reference>
<dbReference type="PANTHER" id="PTHR33886">
    <property type="entry name" value="UNSATURATED RHAMNOGALACTURONAN HYDROLASE (EUROFUNG)"/>
    <property type="match status" value="1"/>
</dbReference>
<dbReference type="Gene3D" id="1.50.10.10">
    <property type="match status" value="1"/>
</dbReference>